<dbReference type="InterPro" id="IPR027417">
    <property type="entry name" value="P-loop_NTPase"/>
</dbReference>
<evidence type="ECO:0000256" key="5">
    <source>
        <dbReference type="ARBA" id="ARBA00022741"/>
    </source>
</evidence>
<evidence type="ECO:0000256" key="7">
    <source>
        <dbReference type="ARBA" id="ARBA00022840"/>
    </source>
</evidence>
<dbReference type="FunFam" id="3.40.50.300:FF:001691">
    <property type="entry name" value="Probable ATP-dependent kinase TDA10"/>
    <property type="match status" value="1"/>
</dbReference>
<protein>
    <submittedName>
        <fullName evidence="12">D-glycerate 3-kinase</fullName>
    </submittedName>
</protein>
<dbReference type="GO" id="GO:0005525">
    <property type="term" value="F:GTP binding"/>
    <property type="evidence" value="ECO:0007669"/>
    <property type="project" value="UniProtKB-KW"/>
</dbReference>
<dbReference type="GO" id="GO:0016301">
    <property type="term" value="F:kinase activity"/>
    <property type="evidence" value="ECO:0007669"/>
    <property type="project" value="UniProtKB-KW"/>
</dbReference>
<keyword evidence="3" id="KW-0963">Cytoplasm</keyword>
<evidence type="ECO:0000256" key="4">
    <source>
        <dbReference type="ARBA" id="ARBA00022679"/>
    </source>
</evidence>
<evidence type="ECO:0000313" key="13">
    <source>
        <dbReference type="Proteomes" id="UP000242519"/>
    </source>
</evidence>
<dbReference type="GO" id="GO:0005634">
    <property type="term" value="C:nucleus"/>
    <property type="evidence" value="ECO:0007669"/>
    <property type="project" value="UniProtKB-SubCell"/>
</dbReference>
<evidence type="ECO:0000256" key="1">
    <source>
        <dbReference type="ARBA" id="ARBA00004123"/>
    </source>
</evidence>
<gene>
    <name evidence="12" type="ORF">B2J93_7476</name>
</gene>
<evidence type="ECO:0000256" key="2">
    <source>
        <dbReference type="ARBA" id="ARBA00004496"/>
    </source>
</evidence>
<keyword evidence="7" id="KW-0067">ATP-binding</keyword>
<keyword evidence="5" id="KW-0547">Nucleotide-binding</keyword>
<dbReference type="GO" id="GO:0006614">
    <property type="term" value="P:SRP-dependent cotranslational protein targeting to membrane"/>
    <property type="evidence" value="ECO:0007669"/>
    <property type="project" value="InterPro"/>
</dbReference>
<dbReference type="Proteomes" id="UP000242519">
    <property type="component" value="Unassembled WGS sequence"/>
</dbReference>
<accession>A0A218Z634</accession>
<proteinExistence type="inferred from homology"/>
<dbReference type="Gene3D" id="3.40.50.300">
    <property type="entry name" value="P-loop containing nucleotide triphosphate hydrolases"/>
    <property type="match status" value="1"/>
</dbReference>
<evidence type="ECO:0000256" key="10">
    <source>
        <dbReference type="ARBA" id="ARBA00061312"/>
    </source>
</evidence>
<dbReference type="InterPro" id="IPR000897">
    <property type="entry name" value="SRP54_GTPase_dom"/>
</dbReference>
<keyword evidence="9" id="KW-0539">Nucleus</keyword>
<keyword evidence="6" id="KW-0418">Kinase</keyword>
<evidence type="ECO:0000256" key="8">
    <source>
        <dbReference type="ARBA" id="ARBA00023134"/>
    </source>
</evidence>
<dbReference type="FunCoup" id="A0A218Z634">
    <property type="interactions" value="309"/>
</dbReference>
<dbReference type="AlphaFoldDB" id="A0A218Z634"/>
<evidence type="ECO:0000259" key="11">
    <source>
        <dbReference type="Pfam" id="PF00448"/>
    </source>
</evidence>
<sequence>MSTTILDDKSPHCIPFILTLLSQHRSKHRSKPFIIGLNGVQGAGKTTLVSALAKALQEKQGLQTLVCSIDDLYLCHSDQLALAAQHADNPLVQHRGEPGTHDMELARELFDALKEGRECAVPEYDKSRFNGQGDRVPKEKWRVVNRPGETKIQVLIFEGWCVGFRALGEEEVKRKRERTSMTLGKYKLQDLLFVNKSLEEYEVITKELDAFIHIDAAETSYVYAWRQEQEAVMREESGSGMTEEQVTKFVDGYYPAYELFTGALREGLFKGKEGGEGKQLRLIVARDRKVTEVVLI</sequence>
<dbReference type="SUPFAM" id="SSF52540">
    <property type="entry name" value="P-loop containing nucleoside triphosphate hydrolases"/>
    <property type="match status" value="1"/>
</dbReference>
<name>A0A218Z634_9HELO</name>
<dbReference type="GO" id="GO:0005737">
    <property type="term" value="C:cytoplasm"/>
    <property type="evidence" value="ECO:0007669"/>
    <property type="project" value="UniProtKB-SubCell"/>
</dbReference>
<keyword evidence="4" id="KW-0808">Transferase</keyword>
<keyword evidence="8" id="KW-0342">GTP-binding</keyword>
<reference evidence="12 13" key="1">
    <citation type="submission" date="2017-04" db="EMBL/GenBank/DDBJ databases">
        <title>Draft genome sequence of Marssonina coronaria NL1: causal agent of apple blotch.</title>
        <authorList>
            <person name="Cheng Q."/>
        </authorList>
    </citation>
    <scope>NUCLEOTIDE SEQUENCE [LARGE SCALE GENOMIC DNA]</scope>
    <source>
        <strain evidence="12 13">NL1</strain>
    </source>
</reference>
<dbReference type="STRING" id="503106.A0A218Z634"/>
<dbReference type="EMBL" id="MZNU01000176">
    <property type="protein sequence ID" value="OWP03458.1"/>
    <property type="molecule type" value="Genomic_DNA"/>
</dbReference>
<dbReference type="Pfam" id="PF00448">
    <property type="entry name" value="SRP54"/>
    <property type="match status" value="1"/>
</dbReference>
<comment type="similarity">
    <text evidence="10">Belongs to the GLYK kinase family.</text>
</comment>
<evidence type="ECO:0000256" key="9">
    <source>
        <dbReference type="ARBA" id="ARBA00023242"/>
    </source>
</evidence>
<dbReference type="OrthoDB" id="347435at2759"/>
<dbReference type="PANTHER" id="PTHR10285">
    <property type="entry name" value="URIDINE KINASE"/>
    <property type="match status" value="1"/>
</dbReference>
<organism evidence="12 13">
    <name type="scientific">Diplocarpon coronariae</name>
    <dbReference type="NCBI Taxonomy" id="2795749"/>
    <lineage>
        <taxon>Eukaryota</taxon>
        <taxon>Fungi</taxon>
        <taxon>Dikarya</taxon>
        <taxon>Ascomycota</taxon>
        <taxon>Pezizomycotina</taxon>
        <taxon>Leotiomycetes</taxon>
        <taxon>Helotiales</taxon>
        <taxon>Drepanopezizaceae</taxon>
        <taxon>Diplocarpon</taxon>
    </lineage>
</organism>
<comment type="caution">
    <text evidence="12">The sequence shown here is derived from an EMBL/GenBank/DDBJ whole genome shotgun (WGS) entry which is preliminary data.</text>
</comment>
<evidence type="ECO:0000256" key="6">
    <source>
        <dbReference type="ARBA" id="ARBA00022777"/>
    </source>
</evidence>
<dbReference type="GO" id="GO:0005524">
    <property type="term" value="F:ATP binding"/>
    <property type="evidence" value="ECO:0007669"/>
    <property type="project" value="UniProtKB-KW"/>
</dbReference>
<evidence type="ECO:0000313" key="12">
    <source>
        <dbReference type="EMBL" id="OWP03458.1"/>
    </source>
</evidence>
<dbReference type="InParanoid" id="A0A218Z634"/>
<comment type="subcellular location">
    <subcellularLocation>
        <location evidence="2">Cytoplasm</location>
    </subcellularLocation>
    <subcellularLocation>
        <location evidence="1">Nucleus</location>
    </subcellularLocation>
</comment>
<evidence type="ECO:0000256" key="3">
    <source>
        <dbReference type="ARBA" id="ARBA00022490"/>
    </source>
</evidence>
<feature type="domain" description="SRP54-type proteins GTP-binding" evidence="11">
    <location>
        <begin position="33"/>
        <end position="109"/>
    </location>
</feature>
<keyword evidence="13" id="KW-1185">Reference proteome</keyword>